<dbReference type="SMART" id="SM00679">
    <property type="entry name" value="CTNS"/>
    <property type="match status" value="1"/>
</dbReference>
<evidence type="ECO:0000256" key="6">
    <source>
        <dbReference type="SAM" id="Phobius"/>
    </source>
</evidence>
<name>A0A0D1WVQ5_9EURO</name>
<evidence type="ECO:0008006" key="9">
    <source>
        <dbReference type="Google" id="ProtNLM"/>
    </source>
</evidence>
<keyword evidence="3 6" id="KW-1133">Transmembrane helix</keyword>
<keyword evidence="2 6" id="KW-0812">Transmembrane</keyword>
<organism evidence="7 8">
    <name type="scientific">Exophiala sideris</name>
    <dbReference type="NCBI Taxonomy" id="1016849"/>
    <lineage>
        <taxon>Eukaryota</taxon>
        <taxon>Fungi</taxon>
        <taxon>Dikarya</taxon>
        <taxon>Ascomycota</taxon>
        <taxon>Pezizomycotina</taxon>
        <taxon>Eurotiomycetes</taxon>
        <taxon>Chaetothyriomycetidae</taxon>
        <taxon>Chaetothyriales</taxon>
        <taxon>Herpotrichiellaceae</taxon>
        <taxon>Exophiala</taxon>
    </lineage>
</organism>
<feature type="transmembrane region" description="Helical" evidence="6">
    <location>
        <begin position="6"/>
        <end position="28"/>
    </location>
</feature>
<accession>A0A0D1WVQ5</accession>
<evidence type="ECO:0000313" key="7">
    <source>
        <dbReference type="EMBL" id="KIV79236.1"/>
    </source>
</evidence>
<evidence type="ECO:0000256" key="2">
    <source>
        <dbReference type="ARBA" id="ARBA00022692"/>
    </source>
</evidence>
<evidence type="ECO:0000256" key="3">
    <source>
        <dbReference type="ARBA" id="ARBA00022989"/>
    </source>
</evidence>
<dbReference type="Pfam" id="PF04193">
    <property type="entry name" value="PQ-loop"/>
    <property type="match status" value="1"/>
</dbReference>
<gene>
    <name evidence="7" type="ORF">PV11_06806</name>
</gene>
<feature type="transmembrane region" description="Helical" evidence="6">
    <location>
        <begin position="211"/>
        <end position="235"/>
    </location>
</feature>
<sequence length="312" mass="35145">MAPQTSIPPAANVLGTIGTVFWSIQLLPQIYRSYRTKSTVGVPPLMMFLWSISGVPFGAYAIAQNFNIPIQIQPQCFCLFCLVNWGQCKYYSSKWKARKVVMICTAILAVEGGLQGLLVWLLRKGYNEKHLEWPSTLIGAIAFVLLISGYIPIPFELLKRRGRVVGIDFWFLAIDWFGAFFSLMSLGTSIRATSCDHIDVRLVAQHTFDPLFGTLYACCAFLEMSMFISQGVWLLRTRRLRKKCKEAGVEFDSHPEAMQWQSSGFKIPWSRPPSTQESEQTGHREGDILPVTSAPEKESPATIVPERPEEVV</sequence>
<dbReference type="Proteomes" id="UP000053599">
    <property type="component" value="Unassembled WGS sequence"/>
</dbReference>
<dbReference type="InterPro" id="IPR051415">
    <property type="entry name" value="LAAT-1"/>
</dbReference>
<dbReference type="GO" id="GO:0016020">
    <property type="term" value="C:membrane"/>
    <property type="evidence" value="ECO:0007669"/>
    <property type="project" value="UniProtKB-SubCell"/>
</dbReference>
<dbReference type="AlphaFoldDB" id="A0A0D1WVQ5"/>
<evidence type="ECO:0000313" key="8">
    <source>
        <dbReference type="Proteomes" id="UP000053599"/>
    </source>
</evidence>
<evidence type="ECO:0000256" key="1">
    <source>
        <dbReference type="ARBA" id="ARBA00004141"/>
    </source>
</evidence>
<feature type="transmembrane region" description="Helical" evidence="6">
    <location>
        <begin position="133"/>
        <end position="153"/>
    </location>
</feature>
<dbReference type="PANTHER" id="PTHR16201:SF37">
    <property type="entry name" value="PQ-LOOP REPEAT-CONTAINING PROTEIN"/>
    <property type="match status" value="1"/>
</dbReference>
<feature type="transmembrane region" description="Helical" evidence="6">
    <location>
        <begin position="165"/>
        <end position="184"/>
    </location>
</feature>
<dbReference type="Gene3D" id="1.20.1280.290">
    <property type="match status" value="1"/>
</dbReference>
<dbReference type="OrthoDB" id="407617at2759"/>
<evidence type="ECO:0000256" key="5">
    <source>
        <dbReference type="SAM" id="MobiDB-lite"/>
    </source>
</evidence>
<feature type="region of interest" description="Disordered" evidence="5">
    <location>
        <begin position="264"/>
        <end position="312"/>
    </location>
</feature>
<proteinExistence type="predicted"/>
<evidence type="ECO:0000256" key="4">
    <source>
        <dbReference type="ARBA" id="ARBA00023136"/>
    </source>
</evidence>
<comment type="subcellular location">
    <subcellularLocation>
        <location evidence="1">Membrane</location>
        <topology evidence="1">Multi-pass membrane protein</topology>
    </subcellularLocation>
</comment>
<dbReference type="HOGENOM" id="CLU_040201_2_1_1"/>
<protein>
    <recommendedName>
        <fullName evidence="9">PQ loop repeat protein</fullName>
    </recommendedName>
</protein>
<dbReference type="PANTHER" id="PTHR16201">
    <property type="entry name" value="SEVEN TRANSMEMBRANE PROTEIN 1-RELATED"/>
    <property type="match status" value="1"/>
</dbReference>
<keyword evidence="4 6" id="KW-0472">Membrane</keyword>
<feature type="transmembrane region" description="Helical" evidence="6">
    <location>
        <begin position="100"/>
        <end position="121"/>
    </location>
</feature>
<dbReference type="InterPro" id="IPR006603">
    <property type="entry name" value="PQ-loop_rpt"/>
</dbReference>
<dbReference type="EMBL" id="KN846953">
    <property type="protein sequence ID" value="KIV79236.1"/>
    <property type="molecule type" value="Genomic_DNA"/>
</dbReference>
<feature type="transmembrane region" description="Helical" evidence="6">
    <location>
        <begin position="40"/>
        <end position="62"/>
    </location>
</feature>
<reference evidence="7 8" key="1">
    <citation type="submission" date="2015-01" db="EMBL/GenBank/DDBJ databases">
        <title>The Genome Sequence of Exophiala sideris CBS121828.</title>
        <authorList>
            <consortium name="The Broad Institute Genomics Platform"/>
            <person name="Cuomo C."/>
            <person name="de Hoog S."/>
            <person name="Gorbushina A."/>
            <person name="Stielow B."/>
            <person name="Teixiera M."/>
            <person name="Abouelleil A."/>
            <person name="Chapman S.B."/>
            <person name="Priest M."/>
            <person name="Young S.K."/>
            <person name="Wortman J."/>
            <person name="Nusbaum C."/>
            <person name="Birren B."/>
        </authorList>
    </citation>
    <scope>NUCLEOTIDE SEQUENCE [LARGE SCALE GENOMIC DNA]</scope>
    <source>
        <strain evidence="7 8">CBS 121828</strain>
    </source>
</reference>